<dbReference type="Pfam" id="PF20150">
    <property type="entry name" value="2EXR"/>
    <property type="match status" value="1"/>
</dbReference>
<name>A0A8H7TG40_9HELO</name>
<protein>
    <recommendedName>
        <fullName evidence="1">2EXR domain-containing protein</fullName>
    </recommendedName>
</protein>
<dbReference type="InterPro" id="IPR045518">
    <property type="entry name" value="2EXR"/>
</dbReference>
<keyword evidence="3" id="KW-1185">Reference proteome</keyword>
<accession>A0A8H7TG40</accession>
<dbReference type="Proteomes" id="UP000664132">
    <property type="component" value="Unassembled WGS sequence"/>
</dbReference>
<reference evidence="2" key="1">
    <citation type="submission" date="2021-02" db="EMBL/GenBank/DDBJ databases">
        <title>Genome sequence Cadophora malorum strain M34.</title>
        <authorList>
            <person name="Stefanovic E."/>
            <person name="Vu D."/>
            <person name="Scully C."/>
            <person name="Dijksterhuis J."/>
            <person name="Roader J."/>
            <person name="Houbraken J."/>
        </authorList>
    </citation>
    <scope>NUCLEOTIDE SEQUENCE</scope>
    <source>
        <strain evidence="2">M34</strain>
    </source>
</reference>
<dbReference type="EMBL" id="JAFJYH010000125">
    <property type="protein sequence ID" value="KAG4418592.1"/>
    <property type="molecule type" value="Genomic_DNA"/>
</dbReference>
<comment type="caution">
    <text evidence="2">The sequence shown here is derived from an EMBL/GenBank/DDBJ whole genome shotgun (WGS) entry which is preliminary data.</text>
</comment>
<sequence length="312" mass="35515">MKSDAPTIESGGMAVATESAVADNSLEPHRAGDDDLGGFSLCLPGCPISGVVSVPRLKTTPIGWTLDSPTPEDFPEFPKLPLELRTMIWVHHHDENNEITIHFKKTVYRAKDGDVPIKNVNTRGVAIKRMWWNKVRAYTPEEETSGLLICKESNAAYKKAKPCVFQYRLSGAKIYFNRYQDIILLNGEQCYLTYLYARALRPPGGFAGGFLGLKNIKRVMFRSSDLVFDIDNIIEQYKAACSKAEEGRDDVKKNDPNYERYIKEAQDYEITQIKRSESSAQYFIEKFVMVLVKHEIQIWQEGEENEIYLAQL</sequence>
<evidence type="ECO:0000259" key="1">
    <source>
        <dbReference type="Pfam" id="PF20150"/>
    </source>
</evidence>
<dbReference type="OrthoDB" id="3542215at2759"/>
<gene>
    <name evidence="2" type="ORF">IFR04_008303</name>
</gene>
<evidence type="ECO:0000313" key="3">
    <source>
        <dbReference type="Proteomes" id="UP000664132"/>
    </source>
</evidence>
<dbReference type="AlphaFoldDB" id="A0A8H7TG40"/>
<organism evidence="2 3">
    <name type="scientific">Cadophora malorum</name>
    <dbReference type="NCBI Taxonomy" id="108018"/>
    <lineage>
        <taxon>Eukaryota</taxon>
        <taxon>Fungi</taxon>
        <taxon>Dikarya</taxon>
        <taxon>Ascomycota</taxon>
        <taxon>Pezizomycotina</taxon>
        <taxon>Leotiomycetes</taxon>
        <taxon>Helotiales</taxon>
        <taxon>Ploettnerulaceae</taxon>
        <taxon>Cadophora</taxon>
    </lineage>
</organism>
<evidence type="ECO:0000313" key="2">
    <source>
        <dbReference type="EMBL" id="KAG4418592.1"/>
    </source>
</evidence>
<feature type="domain" description="2EXR" evidence="1">
    <location>
        <begin position="74"/>
        <end position="183"/>
    </location>
</feature>
<proteinExistence type="predicted"/>